<accession>A0A9Q9DEG7</accession>
<protein>
    <submittedName>
        <fullName evidence="5">GntR family transcriptional regulator</fullName>
    </submittedName>
</protein>
<dbReference type="AlphaFoldDB" id="A0A9Q9DEG7"/>
<dbReference type="CDD" id="cd07377">
    <property type="entry name" value="WHTH_GntR"/>
    <property type="match status" value="1"/>
</dbReference>
<keyword evidence="5" id="KW-0614">Plasmid</keyword>
<evidence type="ECO:0000256" key="3">
    <source>
        <dbReference type="ARBA" id="ARBA00023163"/>
    </source>
</evidence>
<dbReference type="PANTHER" id="PTHR44846:SF1">
    <property type="entry name" value="MANNOSYL-D-GLYCERATE TRANSPORT_METABOLISM SYSTEM REPRESSOR MNGR-RELATED"/>
    <property type="match status" value="1"/>
</dbReference>
<reference evidence="5" key="1">
    <citation type="submission" date="2022-06" db="EMBL/GenBank/DDBJ databases">
        <title>Physiological and biochemical characterization and genomic elucidation of a strain of the genus Ensifer adhaerens M8 that combines arsenic oxidation and chromium reduction.</title>
        <authorList>
            <person name="Li X."/>
            <person name="Yu c."/>
        </authorList>
    </citation>
    <scope>NUCLEOTIDE SEQUENCE</scope>
    <source>
        <strain evidence="5">M8</strain>
        <plasmid evidence="5">pC</plasmid>
    </source>
</reference>
<dbReference type="Proteomes" id="UP001055460">
    <property type="component" value="Plasmid pC"/>
</dbReference>
<dbReference type="InterPro" id="IPR000524">
    <property type="entry name" value="Tscrpt_reg_HTH_GntR"/>
</dbReference>
<evidence type="ECO:0000259" key="4">
    <source>
        <dbReference type="PROSITE" id="PS50949"/>
    </source>
</evidence>
<dbReference type="PRINTS" id="PR00035">
    <property type="entry name" value="HTHGNTR"/>
</dbReference>
<evidence type="ECO:0000256" key="1">
    <source>
        <dbReference type="ARBA" id="ARBA00023015"/>
    </source>
</evidence>
<dbReference type="Gene3D" id="1.10.10.10">
    <property type="entry name" value="Winged helix-like DNA-binding domain superfamily/Winged helix DNA-binding domain"/>
    <property type="match status" value="1"/>
</dbReference>
<keyword evidence="2" id="KW-0238">DNA-binding</keyword>
<dbReference type="SUPFAM" id="SSF64288">
    <property type="entry name" value="Chorismate lyase-like"/>
    <property type="match status" value="1"/>
</dbReference>
<geneLocation type="plasmid" evidence="5 6">
    <name>pC</name>
</geneLocation>
<dbReference type="Pfam" id="PF07702">
    <property type="entry name" value="UTRA"/>
    <property type="match status" value="1"/>
</dbReference>
<dbReference type="InterPro" id="IPR050679">
    <property type="entry name" value="Bact_HTH_transcr_reg"/>
</dbReference>
<dbReference type="PANTHER" id="PTHR44846">
    <property type="entry name" value="MANNOSYL-D-GLYCERATE TRANSPORT/METABOLISM SYSTEM REPRESSOR MNGR-RELATED"/>
    <property type="match status" value="1"/>
</dbReference>
<evidence type="ECO:0000313" key="5">
    <source>
        <dbReference type="EMBL" id="USJ28406.1"/>
    </source>
</evidence>
<dbReference type="Pfam" id="PF00392">
    <property type="entry name" value="GntR"/>
    <property type="match status" value="1"/>
</dbReference>
<organism evidence="5 6">
    <name type="scientific">Ensifer adhaerens</name>
    <name type="common">Sinorhizobium morelense</name>
    <dbReference type="NCBI Taxonomy" id="106592"/>
    <lineage>
        <taxon>Bacteria</taxon>
        <taxon>Pseudomonadati</taxon>
        <taxon>Pseudomonadota</taxon>
        <taxon>Alphaproteobacteria</taxon>
        <taxon>Hyphomicrobiales</taxon>
        <taxon>Rhizobiaceae</taxon>
        <taxon>Sinorhizobium/Ensifer group</taxon>
        <taxon>Ensifer</taxon>
    </lineage>
</organism>
<sequence length="255" mass="29250">MNQHSLLASSHQPKLYLKLADAIRQQIMDGAFAANQMLPSETDMVTKYGVSRITVRQAIAVLVEENLVKRIQGKGSFVKEMNFRQNTLGSHDLLLDQDERDGRQSFRVFDYELKAPPKHFRNIFMLSEGAKVHSFRRIKYSENVPVMLENLLLPEAYFPDLDKKGIETRWIAKILNEDYGVQLKRMRKTLQPIVIGSREARHLSVAPRSVGLLVDRITWDGDEHSAPVLITRSIVRGEHAKFYVDIKYEEANGES</sequence>
<dbReference type="RefSeq" id="WP_252161475.1">
    <property type="nucleotide sequence ID" value="NZ_CP098810.1"/>
</dbReference>
<name>A0A9Q9DEG7_ENSAD</name>
<dbReference type="SMART" id="SM00866">
    <property type="entry name" value="UTRA"/>
    <property type="match status" value="1"/>
</dbReference>
<dbReference type="PROSITE" id="PS50949">
    <property type="entry name" value="HTH_GNTR"/>
    <property type="match status" value="1"/>
</dbReference>
<dbReference type="InterPro" id="IPR036388">
    <property type="entry name" value="WH-like_DNA-bd_sf"/>
</dbReference>
<evidence type="ECO:0000256" key="2">
    <source>
        <dbReference type="ARBA" id="ARBA00023125"/>
    </source>
</evidence>
<dbReference type="SMART" id="SM00345">
    <property type="entry name" value="HTH_GNTR"/>
    <property type="match status" value="1"/>
</dbReference>
<dbReference type="EMBL" id="CP098810">
    <property type="protein sequence ID" value="USJ28406.1"/>
    <property type="molecule type" value="Genomic_DNA"/>
</dbReference>
<keyword evidence="3" id="KW-0804">Transcription</keyword>
<dbReference type="GO" id="GO:0045892">
    <property type="term" value="P:negative regulation of DNA-templated transcription"/>
    <property type="evidence" value="ECO:0007669"/>
    <property type="project" value="TreeGrafter"/>
</dbReference>
<dbReference type="GO" id="GO:0003677">
    <property type="term" value="F:DNA binding"/>
    <property type="evidence" value="ECO:0007669"/>
    <property type="project" value="UniProtKB-KW"/>
</dbReference>
<dbReference type="Gene3D" id="3.40.1410.10">
    <property type="entry name" value="Chorismate lyase-like"/>
    <property type="match status" value="1"/>
</dbReference>
<gene>
    <name evidence="5" type="ORF">NE863_35290</name>
</gene>
<dbReference type="GO" id="GO:0003700">
    <property type="term" value="F:DNA-binding transcription factor activity"/>
    <property type="evidence" value="ECO:0007669"/>
    <property type="project" value="InterPro"/>
</dbReference>
<keyword evidence="1" id="KW-0805">Transcription regulation</keyword>
<dbReference type="InterPro" id="IPR036390">
    <property type="entry name" value="WH_DNA-bd_sf"/>
</dbReference>
<dbReference type="SUPFAM" id="SSF46785">
    <property type="entry name" value="Winged helix' DNA-binding domain"/>
    <property type="match status" value="1"/>
</dbReference>
<evidence type="ECO:0000313" key="6">
    <source>
        <dbReference type="Proteomes" id="UP001055460"/>
    </source>
</evidence>
<dbReference type="InterPro" id="IPR028978">
    <property type="entry name" value="Chorismate_lyase_/UTRA_dom_sf"/>
</dbReference>
<dbReference type="InterPro" id="IPR011663">
    <property type="entry name" value="UTRA"/>
</dbReference>
<proteinExistence type="predicted"/>
<feature type="domain" description="HTH gntR-type" evidence="4">
    <location>
        <begin position="13"/>
        <end position="81"/>
    </location>
</feature>